<dbReference type="PROSITE" id="PS51192">
    <property type="entry name" value="HELICASE_ATP_BIND_1"/>
    <property type="match status" value="1"/>
</dbReference>
<dbReference type="PANTHER" id="PTHR47958">
    <property type="entry name" value="ATP-DEPENDENT RNA HELICASE DBP3"/>
    <property type="match status" value="1"/>
</dbReference>
<dbReference type="CDD" id="cd18787">
    <property type="entry name" value="SF2_C_DEAD"/>
    <property type="match status" value="1"/>
</dbReference>
<feature type="non-terminal residue" evidence="13">
    <location>
        <position position="1"/>
    </location>
</feature>
<dbReference type="Gene3D" id="3.40.50.300">
    <property type="entry name" value="P-loop containing nucleotide triphosphate hydrolases"/>
    <property type="match status" value="2"/>
</dbReference>
<dbReference type="InterPro" id="IPR014014">
    <property type="entry name" value="RNA_helicase_DEAD_Q_motif"/>
</dbReference>
<dbReference type="InterPro" id="IPR001650">
    <property type="entry name" value="Helicase_C-like"/>
</dbReference>
<evidence type="ECO:0000259" key="10">
    <source>
        <dbReference type="PROSITE" id="PS51192"/>
    </source>
</evidence>
<feature type="domain" description="Helicase ATP-binding" evidence="10">
    <location>
        <begin position="64"/>
        <end position="252"/>
    </location>
</feature>
<dbReference type="EC" id="3.6.4.13" evidence="1"/>
<evidence type="ECO:0000256" key="3">
    <source>
        <dbReference type="ARBA" id="ARBA00022801"/>
    </source>
</evidence>
<evidence type="ECO:0000256" key="8">
    <source>
        <dbReference type="PROSITE-ProRule" id="PRU00552"/>
    </source>
</evidence>
<evidence type="ECO:0000313" key="13">
    <source>
        <dbReference type="EMBL" id="CAK0852443.1"/>
    </source>
</evidence>
<proteinExistence type="inferred from homology"/>
<gene>
    <name evidence="13" type="ORF">PCOR1329_LOCUS44222</name>
</gene>
<sequence>TSGKNTSGIDFDSYDNIPVQITGNDVQDIKPINRFSEAKLTDSLADNLRRCGYERPTPVQKNSIPIVISGRDLMACAQTGSGKTCAFMVPCLESLLRSGPPANPGSRSRPKPMPCGLVLAPTRELAAQIHVESTKFSFDTGIRACIIYGGADMREQRSELEKGCDILIATPGRLTDMYERGFTSLELIQFFILDEADRMLDMGFEPQVRQIVEKTGLGSKSRFPRQNMMFSATFPREVQRMAQDFMNDYVFITVGRVGSASELIQQKVVYAAETKAKVRNLENAIKENLPKGGLAVIFVETKKSADSLELDLHTSGVAVTAIHGDRSQSEREEALHAFKSGSNPVLVATDVAARGLDIPNVALVVNFDMPKQIDDYVHRIGRATMWEVGSKEQVYQPIQFVQGRFLT</sequence>
<evidence type="ECO:0000256" key="9">
    <source>
        <dbReference type="RuleBase" id="RU000492"/>
    </source>
</evidence>
<evidence type="ECO:0000313" key="14">
    <source>
        <dbReference type="Proteomes" id="UP001189429"/>
    </source>
</evidence>
<comment type="catalytic activity">
    <reaction evidence="7">
        <text>ATP + H2O = ADP + phosphate + H(+)</text>
        <dbReference type="Rhea" id="RHEA:13065"/>
        <dbReference type="ChEBI" id="CHEBI:15377"/>
        <dbReference type="ChEBI" id="CHEBI:15378"/>
        <dbReference type="ChEBI" id="CHEBI:30616"/>
        <dbReference type="ChEBI" id="CHEBI:43474"/>
        <dbReference type="ChEBI" id="CHEBI:456216"/>
        <dbReference type="EC" id="3.6.4.13"/>
    </reaction>
</comment>
<dbReference type="InterPro" id="IPR027417">
    <property type="entry name" value="P-loop_NTPase"/>
</dbReference>
<evidence type="ECO:0000256" key="2">
    <source>
        <dbReference type="ARBA" id="ARBA00022741"/>
    </source>
</evidence>
<dbReference type="InterPro" id="IPR014001">
    <property type="entry name" value="Helicase_ATP-bd"/>
</dbReference>
<feature type="short sequence motif" description="Q motif" evidence="8">
    <location>
        <begin position="33"/>
        <end position="61"/>
    </location>
</feature>
<dbReference type="Proteomes" id="UP001189429">
    <property type="component" value="Unassembled WGS sequence"/>
</dbReference>
<evidence type="ECO:0000256" key="7">
    <source>
        <dbReference type="ARBA" id="ARBA00047984"/>
    </source>
</evidence>
<dbReference type="InterPro" id="IPR044763">
    <property type="entry name" value="Ded1/Dbp1_DEADc"/>
</dbReference>
<dbReference type="Pfam" id="PF00270">
    <property type="entry name" value="DEAD"/>
    <property type="match status" value="1"/>
</dbReference>
<dbReference type="InterPro" id="IPR000629">
    <property type="entry name" value="RNA-helicase_DEAD-box_CS"/>
</dbReference>
<dbReference type="SMART" id="SM00487">
    <property type="entry name" value="DEXDc"/>
    <property type="match status" value="1"/>
</dbReference>
<keyword evidence="6" id="KW-0694">RNA-binding</keyword>
<keyword evidence="5 9" id="KW-0067">ATP-binding</keyword>
<feature type="domain" description="DEAD-box RNA helicase Q" evidence="12">
    <location>
        <begin position="33"/>
        <end position="61"/>
    </location>
</feature>
<keyword evidence="2 9" id="KW-0547">Nucleotide-binding</keyword>
<dbReference type="SMART" id="SM00490">
    <property type="entry name" value="HELICc"/>
    <property type="match status" value="1"/>
</dbReference>
<accession>A0ABN9U1S2</accession>
<dbReference type="EMBL" id="CAUYUJ010015313">
    <property type="protein sequence ID" value="CAK0852443.1"/>
    <property type="molecule type" value="Genomic_DNA"/>
</dbReference>
<comment type="caution">
    <text evidence="13">The sequence shown here is derived from an EMBL/GenBank/DDBJ whole genome shotgun (WGS) entry which is preliminary data.</text>
</comment>
<evidence type="ECO:0000259" key="11">
    <source>
        <dbReference type="PROSITE" id="PS51194"/>
    </source>
</evidence>
<feature type="domain" description="Helicase C-terminal" evidence="11">
    <location>
        <begin position="277"/>
        <end position="407"/>
    </location>
</feature>
<evidence type="ECO:0000256" key="1">
    <source>
        <dbReference type="ARBA" id="ARBA00012552"/>
    </source>
</evidence>
<dbReference type="Pfam" id="PF00271">
    <property type="entry name" value="Helicase_C"/>
    <property type="match status" value="1"/>
</dbReference>
<evidence type="ECO:0000256" key="4">
    <source>
        <dbReference type="ARBA" id="ARBA00022806"/>
    </source>
</evidence>
<keyword evidence="3 9" id="KW-0378">Hydrolase</keyword>
<name>A0ABN9U1S2_9DINO</name>
<keyword evidence="14" id="KW-1185">Reference proteome</keyword>
<evidence type="ECO:0000256" key="6">
    <source>
        <dbReference type="ARBA" id="ARBA00022884"/>
    </source>
</evidence>
<dbReference type="CDD" id="cd17967">
    <property type="entry name" value="DEADc_DDX3_DDX4"/>
    <property type="match status" value="1"/>
</dbReference>
<keyword evidence="4 9" id="KW-0347">Helicase</keyword>
<protein>
    <recommendedName>
        <fullName evidence="1">RNA helicase</fullName>
        <ecNumber evidence="1">3.6.4.13</ecNumber>
    </recommendedName>
</protein>
<reference evidence="13" key="1">
    <citation type="submission" date="2023-10" db="EMBL/GenBank/DDBJ databases">
        <authorList>
            <person name="Chen Y."/>
            <person name="Shah S."/>
            <person name="Dougan E. K."/>
            <person name="Thang M."/>
            <person name="Chan C."/>
        </authorList>
    </citation>
    <scope>NUCLEOTIDE SEQUENCE [LARGE SCALE GENOMIC DNA]</scope>
</reference>
<dbReference type="InterPro" id="IPR011545">
    <property type="entry name" value="DEAD/DEAH_box_helicase_dom"/>
</dbReference>
<dbReference type="PROSITE" id="PS00039">
    <property type="entry name" value="DEAD_ATP_HELICASE"/>
    <property type="match status" value="1"/>
</dbReference>
<dbReference type="PROSITE" id="PS51194">
    <property type="entry name" value="HELICASE_CTER"/>
    <property type="match status" value="1"/>
</dbReference>
<dbReference type="PROSITE" id="PS51195">
    <property type="entry name" value="Q_MOTIF"/>
    <property type="match status" value="1"/>
</dbReference>
<organism evidence="13 14">
    <name type="scientific">Prorocentrum cordatum</name>
    <dbReference type="NCBI Taxonomy" id="2364126"/>
    <lineage>
        <taxon>Eukaryota</taxon>
        <taxon>Sar</taxon>
        <taxon>Alveolata</taxon>
        <taxon>Dinophyceae</taxon>
        <taxon>Prorocentrales</taxon>
        <taxon>Prorocentraceae</taxon>
        <taxon>Prorocentrum</taxon>
    </lineage>
</organism>
<evidence type="ECO:0000259" key="12">
    <source>
        <dbReference type="PROSITE" id="PS51195"/>
    </source>
</evidence>
<evidence type="ECO:0000256" key="5">
    <source>
        <dbReference type="ARBA" id="ARBA00022840"/>
    </source>
</evidence>
<comment type="similarity">
    <text evidence="9">Belongs to the DEAD box helicase family.</text>
</comment>
<dbReference type="SUPFAM" id="SSF52540">
    <property type="entry name" value="P-loop containing nucleoside triphosphate hydrolases"/>
    <property type="match status" value="2"/>
</dbReference>